<reference evidence="1 2" key="1">
    <citation type="submission" date="2015-01" db="EMBL/GenBank/DDBJ databases">
        <title>Genome of allotetraploid Gossypium barbadense reveals genomic plasticity and fiber elongation in cotton evolution.</title>
        <authorList>
            <person name="Chen X."/>
            <person name="Liu X."/>
            <person name="Zhao B."/>
            <person name="Zheng H."/>
            <person name="Hu Y."/>
            <person name="Lu G."/>
            <person name="Yang C."/>
            <person name="Chen J."/>
            <person name="Shan C."/>
            <person name="Zhang L."/>
            <person name="Zhou Y."/>
            <person name="Wang L."/>
            <person name="Guo W."/>
            <person name="Bai Y."/>
            <person name="Ruan J."/>
            <person name="Shangguan X."/>
            <person name="Mao Y."/>
            <person name="Jiang J."/>
            <person name="Zhu Y."/>
            <person name="Lei J."/>
            <person name="Kang H."/>
            <person name="Chen S."/>
            <person name="He X."/>
            <person name="Wang R."/>
            <person name="Wang Y."/>
            <person name="Chen J."/>
            <person name="Wang L."/>
            <person name="Yu S."/>
            <person name="Wang B."/>
            <person name="Wei J."/>
            <person name="Song S."/>
            <person name="Lu X."/>
            <person name="Gao Z."/>
            <person name="Gu W."/>
            <person name="Deng X."/>
            <person name="Ma D."/>
            <person name="Wang S."/>
            <person name="Liang W."/>
            <person name="Fang L."/>
            <person name="Cai C."/>
            <person name="Zhu X."/>
            <person name="Zhou B."/>
            <person name="Zhang Y."/>
            <person name="Chen Z."/>
            <person name="Xu S."/>
            <person name="Zhu R."/>
            <person name="Wang S."/>
            <person name="Zhang T."/>
            <person name="Zhao G."/>
        </authorList>
    </citation>
    <scope>NUCLEOTIDE SEQUENCE [LARGE SCALE GENOMIC DNA]</scope>
    <source>
        <strain evidence="2">cv. Xinhai21</strain>
        <tissue evidence="1">Leaf</tissue>
    </source>
</reference>
<name>A0A2P5Y7S8_GOSBA</name>
<protein>
    <submittedName>
        <fullName evidence="1">Uncharacterized protein</fullName>
    </submittedName>
</protein>
<evidence type="ECO:0000313" key="2">
    <source>
        <dbReference type="Proteomes" id="UP000239757"/>
    </source>
</evidence>
<dbReference type="AlphaFoldDB" id="A0A2P5Y7S8"/>
<dbReference type="EMBL" id="KZ663566">
    <property type="protein sequence ID" value="PPS11619.1"/>
    <property type="molecule type" value="Genomic_DNA"/>
</dbReference>
<sequence length="71" mass="8058">MEVGADSLFKVILMSSERNERTCSPRYRTQETSAGEEHSLAIESLKRQAGWCLVIRSFRRVNILAMIGSKL</sequence>
<evidence type="ECO:0000313" key="1">
    <source>
        <dbReference type="EMBL" id="PPS11619.1"/>
    </source>
</evidence>
<dbReference type="Proteomes" id="UP000239757">
    <property type="component" value="Unassembled WGS sequence"/>
</dbReference>
<organism evidence="1 2">
    <name type="scientific">Gossypium barbadense</name>
    <name type="common">Sea Island cotton</name>
    <name type="synonym">Hibiscus barbadensis</name>
    <dbReference type="NCBI Taxonomy" id="3634"/>
    <lineage>
        <taxon>Eukaryota</taxon>
        <taxon>Viridiplantae</taxon>
        <taxon>Streptophyta</taxon>
        <taxon>Embryophyta</taxon>
        <taxon>Tracheophyta</taxon>
        <taxon>Spermatophyta</taxon>
        <taxon>Magnoliopsida</taxon>
        <taxon>eudicotyledons</taxon>
        <taxon>Gunneridae</taxon>
        <taxon>Pentapetalae</taxon>
        <taxon>rosids</taxon>
        <taxon>malvids</taxon>
        <taxon>Malvales</taxon>
        <taxon>Malvaceae</taxon>
        <taxon>Malvoideae</taxon>
        <taxon>Gossypium</taxon>
    </lineage>
</organism>
<proteinExistence type="predicted"/>
<gene>
    <name evidence="1" type="ORF">GOBAR_AA09043</name>
</gene>
<accession>A0A2P5Y7S8</accession>